<dbReference type="GO" id="GO:0004672">
    <property type="term" value="F:protein kinase activity"/>
    <property type="evidence" value="ECO:0007669"/>
    <property type="project" value="InterPro"/>
</dbReference>
<feature type="domain" description="Protein kinase" evidence="1">
    <location>
        <begin position="1"/>
        <end position="265"/>
    </location>
</feature>
<keyword evidence="3" id="KW-1185">Reference proteome</keyword>
<gene>
    <name evidence="2" type="ORF">R3P38DRAFT_2634224</name>
</gene>
<evidence type="ECO:0000313" key="3">
    <source>
        <dbReference type="Proteomes" id="UP001362999"/>
    </source>
</evidence>
<reference evidence="2 3" key="1">
    <citation type="journal article" date="2024" name="J Genomics">
        <title>Draft genome sequencing and assembly of Favolaschia claudopus CIRM-BRFM 2984 isolated from oak limbs.</title>
        <authorList>
            <person name="Navarro D."/>
            <person name="Drula E."/>
            <person name="Chaduli D."/>
            <person name="Cazenave R."/>
            <person name="Ahrendt S."/>
            <person name="Wang J."/>
            <person name="Lipzen A."/>
            <person name="Daum C."/>
            <person name="Barry K."/>
            <person name="Grigoriev I.V."/>
            <person name="Favel A."/>
            <person name="Rosso M.N."/>
            <person name="Martin F."/>
        </authorList>
    </citation>
    <scope>NUCLEOTIDE SEQUENCE [LARGE SCALE GENOMIC DNA]</scope>
    <source>
        <strain evidence="2 3">CIRM-BRFM 2984</strain>
    </source>
</reference>
<dbReference type="EMBL" id="JAWWNJ010000046">
    <property type="protein sequence ID" value="KAK7018483.1"/>
    <property type="molecule type" value="Genomic_DNA"/>
</dbReference>
<sequence length="265" mass="30030">MSLDDLNRQISAPLGEWAGDLDYVPSRGQHLSSSGLCIVGTNQDESLVCKMYIDANAHVYGNNFSARAVREIRMMLLAGSDSAVRLHGRLFQGGEIMGFFTPYEKPLDYASVSSETKRRMISEMEALVRRVHESGLIHGDIKPDNVLIRRSDGKLVLCDWAGAQFEKDAVMPLEGTTGYQSAWRFKNYERPLCREDDLYALGVSIWQIWVNKDPFNPNEHEDLEDDIMNGLRPDLNQVDDEEVRRLIKTYLDISPPHRDAKPGDL</sequence>
<name>A0AAW0AZU4_9AGAR</name>
<dbReference type="InterPro" id="IPR011009">
    <property type="entry name" value="Kinase-like_dom_sf"/>
</dbReference>
<keyword evidence="2" id="KW-0418">Kinase</keyword>
<dbReference type="Proteomes" id="UP001362999">
    <property type="component" value="Unassembled WGS sequence"/>
</dbReference>
<organism evidence="2 3">
    <name type="scientific">Favolaschia claudopus</name>
    <dbReference type="NCBI Taxonomy" id="2862362"/>
    <lineage>
        <taxon>Eukaryota</taxon>
        <taxon>Fungi</taxon>
        <taxon>Dikarya</taxon>
        <taxon>Basidiomycota</taxon>
        <taxon>Agaricomycotina</taxon>
        <taxon>Agaricomycetes</taxon>
        <taxon>Agaricomycetidae</taxon>
        <taxon>Agaricales</taxon>
        <taxon>Marasmiineae</taxon>
        <taxon>Mycenaceae</taxon>
        <taxon>Favolaschia</taxon>
    </lineage>
</organism>
<dbReference type="GO" id="GO:0005524">
    <property type="term" value="F:ATP binding"/>
    <property type="evidence" value="ECO:0007669"/>
    <property type="project" value="InterPro"/>
</dbReference>
<dbReference type="PROSITE" id="PS50011">
    <property type="entry name" value="PROTEIN_KINASE_DOM"/>
    <property type="match status" value="1"/>
</dbReference>
<accession>A0AAW0AZU4</accession>
<evidence type="ECO:0000313" key="2">
    <source>
        <dbReference type="EMBL" id="KAK7018483.1"/>
    </source>
</evidence>
<dbReference type="SMART" id="SM00220">
    <property type="entry name" value="S_TKc"/>
    <property type="match status" value="1"/>
</dbReference>
<protein>
    <submittedName>
        <fullName evidence="2">Kinase-like protein</fullName>
    </submittedName>
</protein>
<dbReference type="PANTHER" id="PTHR24362">
    <property type="entry name" value="SERINE/THREONINE-PROTEIN KINASE NEK"/>
    <property type="match status" value="1"/>
</dbReference>
<dbReference type="InterPro" id="IPR008271">
    <property type="entry name" value="Ser/Thr_kinase_AS"/>
</dbReference>
<dbReference type="Pfam" id="PF00069">
    <property type="entry name" value="Pkinase"/>
    <property type="match status" value="1"/>
</dbReference>
<dbReference type="AlphaFoldDB" id="A0AAW0AZU4"/>
<dbReference type="PANTHER" id="PTHR24362:SF309">
    <property type="entry name" value="PROTEIN KINASE DOMAIN-CONTAINING PROTEIN"/>
    <property type="match status" value="1"/>
</dbReference>
<dbReference type="Gene3D" id="1.10.510.10">
    <property type="entry name" value="Transferase(Phosphotransferase) domain 1"/>
    <property type="match status" value="1"/>
</dbReference>
<dbReference type="SUPFAM" id="SSF56112">
    <property type="entry name" value="Protein kinase-like (PK-like)"/>
    <property type="match status" value="1"/>
</dbReference>
<dbReference type="InterPro" id="IPR000719">
    <property type="entry name" value="Prot_kinase_dom"/>
</dbReference>
<proteinExistence type="predicted"/>
<dbReference type="PROSITE" id="PS00108">
    <property type="entry name" value="PROTEIN_KINASE_ST"/>
    <property type="match status" value="1"/>
</dbReference>
<keyword evidence="2" id="KW-0808">Transferase</keyword>
<evidence type="ECO:0000259" key="1">
    <source>
        <dbReference type="PROSITE" id="PS50011"/>
    </source>
</evidence>
<comment type="caution">
    <text evidence="2">The sequence shown here is derived from an EMBL/GenBank/DDBJ whole genome shotgun (WGS) entry which is preliminary data.</text>
</comment>